<dbReference type="Pfam" id="PF11695">
    <property type="entry name" value="DUF3291"/>
    <property type="match status" value="1"/>
</dbReference>
<name>A0ABV4YU77_9BACI</name>
<gene>
    <name evidence="2" type="ORF">P5G62_011065</name>
</gene>
<keyword evidence="3" id="KW-1185">Reference proteome</keyword>
<evidence type="ECO:0000313" key="2">
    <source>
        <dbReference type="EMBL" id="MFB3167648.1"/>
    </source>
</evidence>
<reference evidence="2 3" key="1">
    <citation type="submission" date="2024-05" db="EMBL/GenBank/DDBJ databases">
        <authorList>
            <person name="Venkateswaran K."/>
        </authorList>
    </citation>
    <scope>NUCLEOTIDE SEQUENCE [LARGE SCALE GENOMIC DNA]</scope>
    <source>
        <strain evidence="2 3">179-C4-2-HS</strain>
    </source>
</reference>
<proteinExistence type="predicted"/>
<organism evidence="2 3">
    <name type="scientific">Neobacillus driksii</name>
    <dbReference type="NCBI Taxonomy" id="3035913"/>
    <lineage>
        <taxon>Bacteria</taxon>
        <taxon>Bacillati</taxon>
        <taxon>Bacillota</taxon>
        <taxon>Bacilli</taxon>
        <taxon>Bacillales</taxon>
        <taxon>Bacillaceae</taxon>
        <taxon>Neobacillus</taxon>
    </lineage>
</organism>
<evidence type="ECO:0000313" key="3">
    <source>
        <dbReference type="Proteomes" id="UP001241748"/>
    </source>
</evidence>
<dbReference type="RefSeq" id="WP_306074260.1">
    <property type="nucleotide sequence ID" value="NZ_JAROBZ020000001.1"/>
</dbReference>
<dbReference type="Proteomes" id="UP001241748">
    <property type="component" value="Unassembled WGS sequence"/>
</dbReference>
<evidence type="ECO:0000259" key="1">
    <source>
        <dbReference type="Pfam" id="PF11695"/>
    </source>
</evidence>
<accession>A0ABV4YU77</accession>
<feature type="domain" description="DUF3291" evidence="1">
    <location>
        <begin position="7"/>
        <end position="143"/>
    </location>
</feature>
<comment type="caution">
    <text evidence="2">The sequence shown here is derived from an EMBL/GenBank/DDBJ whole genome shotgun (WGS) entry which is preliminary data.</text>
</comment>
<dbReference type="InterPro" id="IPR021708">
    <property type="entry name" value="DUF3291"/>
</dbReference>
<protein>
    <submittedName>
        <fullName evidence="2">DUF3291 domain-containing protein</fullName>
    </submittedName>
</protein>
<sequence length="157" mass="18419">MAFVSIYTVGRLNHHYDHPASREFFDVGYEVMRQAGKTGQLIEEFSPYGGPIPEEAAKGEGFPVLTLTVWKSLQGLYRFTYSGQHRQALRDRSKWMEPYAEKHLSYVVWWTEKVKDVSWQEAFKRYNYYVQHGPTSFAFDFKHAFDEKGEMCVVTKI</sequence>
<dbReference type="EMBL" id="JAROBZ020000001">
    <property type="protein sequence ID" value="MFB3167648.1"/>
    <property type="molecule type" value="Genomic_DNA"/>
</dbReference>